<sequence>MNIISYNVRGLGRGVKWATIRRMIKKEHIDMMCIQETKKENIDKSLYQALWGDCNVRWEAQPANNTAGGILCMWSEETFKLQDKVIGGGFMYLRGQWLKEDHQVHIVCIYSPCQIQHKRLLWESIKQLRIPHSGGLWCILGDFNNVRDPAERLGTCHRGDGDTSIKEFNDWIDELEVEDAPWVGR</sequence>
<gene>
    <name evidence="7" type="ORF">glysoja_035702</name>
</gene>
<evidence type="ECO:0000256" key="5">
    <source>
        <dbReference type="ARBA" id="ARBA00022842"/>
    </source>
</evidence>
<dbReference type="GO" id="GO:0008081">
    <property type="term" value="F:phosphoric diester hydrolase activity"/>
    <property type="evidence" value="ECO:0007669"/>
    <property type="project" value="TreeGrafter"/>
</dbReference>
<feature type="non-terminal residue" evidence="7">
    <location>
        <position position="185"/>
    </location>
</feature>
<keyword evidence="5" id="KW-0460">Magnesium</keyword>
<dbReference type="GO" id="GO:0008311">
    <property type="term" value="F:double-stranded DNA 3'-5' DNA exonuclease activity"/>
    <property type="evidence" value="ECO:0007669"/>
    <property type="project" value="TreeGrafter"/>
</dbReference>
<dbReference type="AlphaFoldDB" id="A0A0B2Q9M5"/>
<dbReference type="Pfam" id="PF03372">
    <property type="entry name" value="Exo_endo_phos"/>
    <property type="match status" value="1"/>
</dbReference>
<dbReference type="GO" id="GO:0003906">
    <property type="term" value="F:DNA-(apurinic or apyrimidinic site) endonuclease activity"/>
    <property type="evidence" value="ECO:0007669"/>
    <property type="project" value="TreeGrafter"/>
</dbReference>
<comment type="cofactor">
    <cofactor evidence="1">
        <name>Mg(2+)</name>
        <dbReference type="ChEBI" id="CHEBI:18420"/>
    </cofactor>
</comment>
<dbReference type="PANTHER" id="PTHR22748:SF11">
    <property type="entry name" value="OS07G0184032 PROTEIN"/>
    <property type="match status" value="1"/>
</dbReference>
<evidence type="ECO:0000256" key="1">
    <source>
        <dbReference type="ARBA" id="ARBA00001946"/>
    </source>
</evidence>
<dbReference type="InterPro" id="IPR004808">
    <property type="entry name" value="AP_endonuc_1"/>
</dbReference>
<feature type="domain" description="Endonuclease/exonuclease/phosphatase" evidence="6">
    <location>
        <begin position="4"/>
        <end position="162"/>
    </location>
</feature>
<dbReference type="PANTHER" id="PTHR22748">
    <property type="entry name" value="AP ENDONUCLEASE"/>
    <property type="match status" value="1"/>
</dbReference>
<dbReference type="GO" id="GO:0005634">
    <property type="term" value="C:nucleus"/>
    <property type="evidence" value="ECO:0007669"/>
    <property type="project" value="TreeGrafter"/>
</dbReference>
<dbReference type="GO" id="GO:0046872">
    <property type="term" value="F:metal ion binding"/>
    <property type="evidence" value="ECO:0007669"/>
    <property type="project" value="UniProtKB-KW"/>
</dbReference>
<name>A0A0B2Q9M5_GLYSO</name>
<protein>
    <recommendedName>
        <fullName evidence="6">Endonuclease/exonuclease/phosphatase domain-containing protein</fullName>
    </recommendedName>
</protein>
<dbReference type="EMBL" id="KN659804">
    <property type="protein sequence ID" value="KHN18271.1"/>
    <property type="molecule type" value="Genomic_DNA"/>
</dbReference>
<dbReference type="Proteomes" id="UP000053555">
    <property type="component" value="Unassembled WGS sequence"/>
</dbReference>
<comment type="similarity">
    <text evidence="2">Belongs to the DNA repair enzymes AP/ExoA family.</text>
</comment>
<dbReference type="SUPFAM" id="SSF56219">
    <property type="entry name" value="DNase I-like"/>
    <property type="match status" value="1"/>
</dbReference>
<dbReference type="GO" id="GO:0006284">
    <property type="term" value="P:base-excision repair"/>
    <property type="evidence" value="ECO:0007669"/>
    <property type="project" value="TreeGrafter"/>
</dbReference>
<dbReference type="InterPro" id="IPR005135">
    <property type="entry name" value="Endo/exonuclease/phosphatase"/>
</dbReference>
<dbReference type="FunFam" id="3.60.10.10:FF:000158">
    <property type="entry name" value="Uncharacterized protein"/>
    <property type="match status" value="1"/>
</dbReference>
<keyword evidence="3" id="KW-0479">Metal-binding</keyword>
<evidence type="ECO:0000256" key="3">
    <source>
        <dbReference type="ARBA" id="ARBA00022723"/>
    </source>
</evidence>
<dbReference type="Gene3D" id="3.60.10.10">
    <property type="entry name" value="Endonuclease/exonuclease/phosphatase"/>
    <property type="match status" value="1"/>
</dbReference>
<organism evidence="7">
    <name type="scientific">Glycine soja</name>
    <name type="common">Wild soybean</name>
    <dbReference type="NCBI Taxonomy" id="3848"/>
    <lineage>
        <taxon>Eukaryota</taxon>
        <taxon>Viridiplantae</taxon>
        <taxon>Streptophyta</taxon>
        <taxon>Embryophyta</taxon>
        <taxon>Tracheophyta</taxon>
        <taxon>Spermatophyta</taxon>
        <taxon>Magnoliopsida</taxon>
        <taxon>eudicotyledons</taxon>
        <taxon>Gunneridae</taxon>
        <taxon>Pentapetalae</taxon>
        <taxon>rosids</taxon>
        <taxon>fabids</taxon>
        <taxon>Fabales</taxon>
        <taxon>Fabaceae</taxon>
        <taxon>Papilionoideae</taxon>
        <taxon>50 kb inversion clade</taxon>
        <taxon>NPAAA clade</taxon>
        <taxon>indigoferoid/millettioid clade</taxon>
        <taxon>Phaseoleae</taxon>
        <taxon>Glycine</taxon>
        <taxon>Glycine subgen. Soja</taxon>
    </lineage>
</organism>
<evidence type="ECO:0000256" key="2">
    <source>
        <dbReference type="ARBA" id="ARBA00007092"/>
    </source>
</evidence>
<accession>A0A0B2Q9M5</accession>
<evidence type="ECO:0000313" key="7">
    <source>
        <dbReference type="EMBL" id="KHN18271.1"/>
    </source>
</evidence>
<reference evidence="7" key="1">
    <citation type="submission" date="2014-07" db="EMBL/GenBank/DDBJ databases">
        <title>Identification of a novel salt tolerance gene in wild soybean by whole-genome sequencing.</title>
        <authorList>
            <person name="Lam H.-M."/>
            <person name="Qi X."/>
            <person name="Li M.-W."/>
            <person name="Liu X."/>
            <person name="Xie M."/>
            <person name="Ni M."/>
            <person name="Xu X."/>
        </authorList>
    </citation>
    <scope>NUCLEOTIDE SEQUENCE [LARGE SCALE GENOMIC DNA]</scope>
    <source>
        <tissue evidence="7">Root</tissue>
    </source>
</reference>
<evidence type="ECO:0000259" key="6">
    <source>
        <dbReference type="Pfam" id="PF03372"/>
    </source>
</evidence>
<proteinExistence type="inferred from homology"/>
<keyword evidence="4" id="KW-0378">Hydrolase</keyword>
<evidence type="ECO:0000256" key="4">
    <source>
        <dbReference type="ARBA" id="ARBA00022801"/>
    </source>
</evidence>
<dbReference type="InterPro" id="IPR036691">
    <property type="entry name" value="Endo/exonu/phosph_ase_sf"/>
</dbReference>